<feature type="transmembrane region" description="Helical" evidence="1">
    <location>
        <begin position="145"/>
        <end position="162"/>
    </location>
</feature>
<protein>
    <submittedName>
        <fullName evidence="2">DUF1385 domain-containing protein</fullName>
    </submittedName>
</protein>
<dbReference type="InterPro" id="IPR010787">
    <property type="entry name" value="DUF1385"/>
</dbReference>
<feature type="transmembrane region" description="Helical" evidence="1">
    <location>
        <begin position="105"/>
        <end position="125"/>
    </location>
</feature>
<keyword evidence="1" id="KW-0812">Transmembrane</keyword>
<name>A0ABZ1BQ36_9FIRM</name>
<feature type="transmembrane region" description="Helical" evidence="1">
    <location>
        <begin position="235"/>
        <end position="253"/>
    </location>
</feature>
<proteinExistence type="predicted"/>
<keyword evidence="1" id="KW-1133">Transmembrane helix</keyword>
<evidence type="ECO:0000256" key="1">
    <source>
        <dbReference type="SAM" id="Phobius"/>
    </source>
</evidence>
<feature type="transmembrane region" description="Helical" evidence="1">
    <location>
        <begin position="204"/>
        <end position="223"/>
    </location>
</feature>
<dbReference type="Pfam" id="PF07136">
    <property type="entry name" value="DUF1385"/>
    <property type="match status" value="1"/>
</dbReference>
<dbReference type="RefSeq" id="WP_324669204.1">
    <property type="nucleotide sequence ID" value="NZ_CP141614.1"/>
</dbReference>
<reference evidence="3" key="1">
    <citation type="submission" date="2023-12" db="EMBL/GenBank/DDBJ databases">
        <title>Novel isolates from deep terrestrial aquifers shed light on the physiology and ecology of the class Limnochordia.</title>
        <authorList>
            <person name="Karnachuk O.V."/>
            <person name="Lukina A.P."/>
            <person name="Avakyan M.R."/>
            <person name="Kadnikov V."/>
            <person name="Begmatov S."/>
            <person name="Beletsky A.V."/>
            <person name="Mardanov A.V."/>
            <person name="Ravin N.V."/>
        </authorList>
    </citation>
    <scope>NUCLEOTIDE SEQUENCE [LARGE SCALE GENOMIC DNA]</scope>
    <source>
        <strain evidence="3">LN</strain>
    </source>
</reference>
<dbReference type="PANTHER" id="PTHR42867">
    <property type="entry name" value="MEMBRANE PROTEIN-RELATED"/>
    <property type="match status" value="1"/>
</dbReference>
<gene>
    <name evidence="2" type="ORF">VLY81_01210</name>
</gene>
<dbReference type="Proteomes" id="UP001333102">
    <property type="component" value="Chromosome"/>
</dbReference>
<organism evidence="2 3">
    <name type="scientific">Geochorda subterranea</name>
    <dbReference type="NCBI Taxonomy" id="3109564"/>
    <lineage>
        <taxon>Bacteria</taxon>
        <taxon>Bacillati</taxon>
        <taxon>Bacillota</taxon>
        <taxon>Limnochordia</taxon>
        <taxon>Limnochordales</taxon>
        <taxon>Geochordaceae</taxon>
        <taxon>Geochorda</taxon>
    </lineage>
</organism>
<accession>A0ABZ1BQ36</accession>
<evidence type="ECO:0000313" key="2">
    <source>
        <dbReference type="EMBL" id="WRP14819.1"/>
    </source>
</evidence>
<dbReference type="EMBL" id="CP141614">
    <property type="protein sequence ID" value="WRP14819.1"/>
    <property type="molecule type" value="Genomic_DNA"/>
</dbReference>
<sequence>MSDRFYYGGQAVLEGVMMRGRNGYAVATRSTSCGIQVSRHPGEPWVRRARPLGWPMVRGVVAMAEALVIGYRALNASADRLLAEEAELGGSPPGKTSASVRLMEAASLVLGIALAVGLFVLLPAAAARWLQPHVSSSLALNLAEGAIKAGLFVAYVWAIGFLPDMARVFAYHGAEHKAINCYEAGWPLDVAHVRRASRIHPRCGTNFLFLVVLVSVVVFSVVTSFTGHPPLLERVAVHLLILPLVAGAAYELIRAAGRPSAPWWVRGLARPGMWLQRLTTREPDDAQVEVAIAALEAVLERDGVSPRPAASEQTAGQLAVVG</sequence>
<keyword evidence="1" id="KW-0472">Membrane</keyword>
<dbReference type="PANTHER" id="PTHR42867:SF1">
    <property type="entry name" value="MEMBRANE PROTEIN-RELATED"/>
    <property type="match status" value="1"/>
</dbReference>
<evidence type="ECO:0000313" key="3">
    <source>
        <dbReference type="Proteomes" id="UP001333102"/>
    </source>
</evidence>
<keyword evidence="3" id="KW-1185">Reference proteome</keyword>